<dbReference type="Proteomes" id="UP000765509">
    <property type="component" value="Unassembled WGS sequence"/>
</dbReference>
<protein>
    <submittedName>
        <fullName evidence="2">Uncharacterized protein</fullName>
    </submittedName>
</protein>
<accession>A0A9Q3E592</accession>
<comment type="caution">
    <text evidence="2">The sequence shown here is derived from an EMBL/GenBank/DDBJ whole genome shotgun (WGS) entry which is preliminary data.</text>
</comment>
<keyword evidence="3" id="KW-1185">Reference proteome</keyword>
<dbReference type="AlphaFoldDB" id="A0A9Q3E592"/>
<sequence>MKAFPSGNGRWDPKQADGNDSRQLAQSPQVCICPPPLLGHQPMVTSLLYQSKVIIHRMKDGDGKRTFELGWIVTMSCHPLDLNSKEQTLWQPTPGPSGTQWLEDSFHGKQPTFHLIANFDSSELTVPPFVEPSQTNEPPIPGPSPSSKPHEDVLTCEPEPEVALTQSMEEPFGKSQIHFFNSSQLFYTFPLIISILSHSIIIIDNTPIGSPLIPKMRLARNLLTYG</sequence>
<feature type="region of interest" description="Disordered" evidence="1">
    <location>
        <begin position="127"/>
        <end position="153"/>
    </location>
</feature>
<feature type="compositionally biased region" description="Basic and acidic residues" evidence="1">
    <location>
        <begin position="11"/>
        <end position="20"/>
    </location>
</feature>
<reference evidence="2" key="1">
    <citation type="submission" date="2021-03" db="EMBL/GenBank/DDBJ databases">
        <title>Draft genome sequence of rust myrtle Austropuccinia psidii MF-1, a brazilian biotype.</title>
        <authorList>
            <person name="Quecine M.C."/>
            <person name="Pachon D.M.R."/>
            <person name="Bonatelli M.L."/>
            <person name="Correr F.H."/>
            <person name="Franceschini L.M."/>
            <person name="Leite T.F."/>
            <person name="Margarido G.R.A."/>
            <person name="Almeida C.A."/>
            <person name="Ferrarezi J.A."/>
            <person name="Labate C.A."/>
        </authorList>
    </citation>
    <scope>NUCLEOTIDE SEQUENCE</scope>
    <source>
        <strain evidence="2">MF-1</strain>
    </source>
</reference>
<evidence type="ECO:0000313" key="2">
    <source>
        <dbReference type="EMBL" id="MBW0512593.1"/>
    </source>
</evidence>
<dbReference type="EMBL" id="AVOT02022888">
    <property type="protein sequence ID" value="MBW0512593.1"/>
    <property type="molecule type" value="Genomic_DNA"/>
</dbReference>
<name>A0A9Q3E592_9BASI</name>
<proteinExistence type="predicted"/>
<organism evidence="2 3">
    <name type="scientific">Austropuccinia psidii MF-1</name>
    <dbReference type="NCBI Taxonomy" id="1389203"/>
    <lineage>
        <taxon>Eukaryota</taxon>
        <taxon>Fungi</taxon>
        <taxon>Dikarya</taxon>
        <taxon>Basidiomycota</taxon>
        <taxon>Pucciniomycotina</taxon>
        <taxon>Pucciniomycetes</taxon>
        <taxon>Pucciniales</taxon>
        <taxon>Sphaerophragmiaceae</taxon>
        <taxon>Austropuccinia</taxon>
    </lineage>
</organism>
<evidence type="ECO:0000256" key="1">
    <source>
        <dbReference type="SAM" id="MobiDB-lite"/>
    </source>
</evidence>
<feature type="region of interest" description="Disordered" evidence="1">
    <location>
        <begin position="1"/>
        <end position="23"/>
    </location>
</feature>
<evidence type="ECO:0000313" key="3">
    <source>
        <dbReference type="Proteomes" id="UP000765509"/>
    </source>
</evidence>
<gene>
    <name evidence="2" type="ORF">O181_052308</name>
</gene>